<gene>
    <name evidence="1" type="ORF">BDA96_01G051100</name>
</gene>
<proteinExistence type="predicted"/>
<dbReference type="AlphaFoldDB" id="A0A921RWX3"/>
<accession>A0A921RWX3</accession>
<sequence>MKRGARERNTWLSKSAKVHVLSLKTLSYCCSSIFLPSGRFEVVEVDVRRQLLLINRAIMNQTGSKRQEAYLHIYDRQCNASWQIKIKGM</sequence>
<comment type="caution">
    <text evidence="1">The sequence shown here is derived from an EMBL/GenBank/DDBJ whole genome shotgun (WGS) entry which is preliminary data.</text>
</comment>
<name>A0A921RWX3_SORBI</name>
<dbReference type="Proteomes" id="UP000807115">
    <property type="component" value="Chromosome 1"/>
</dbReference>
<evidence type="ECO:0000313" key="1">
    <source>
        <dbReference type="EMBL" id="KAG0547114.1"/>
    </source>
</evidence>
<organism evidence="1 2">
    <name type="scientific">Sorghum bicolor</name>
    <name type="common">Sorghum</name>
    <name type="synonym">Sorghum vulgare</name>
    <dbReference type="NCBI Taxonomy" id="4558"/>
    <lineage>
        <taxon>Eukaryota</taxon>
        <taxon>Viridiplantae</taxon>
        <taxon>Streptophyta</taxon>
        <taxon>Embryophyta</taxon>
        <taxon>Tracheophyta</taxon>
        <taxon>Spermatophyta</taxon>
        <taxon>Magnoliopsida</taxon>
        <taxon>Liliopsida</taxon>
        <taxon>Poales</taxon>
        <taxon>Poaceae</taxon>
        <taxon>PACMAD clade</taxon>
        <taxon>Panicoideae</taxon>
        <taxon>Andropogonodae</taxon>
        <taxon>Andropogoneae</taxon>
        <taxon>Sorghinae</taxon>
        <taxon>Sorghum</taxon>
    </lineage>
</organism>
<reference evidence="1" key="1">
    <citation type="journal article" date="2019" name="BMC Genomics">
        <title>A new reference genome for Sorghum bicolor reveals high levels of sequence similarity between sweet and grain genotypes: implications for the genetics of sugar metabolism.</title>
        <authorList>
            <person name="Cooper E.A."/>
            <person name="Brenton Z.W."/>
            <person name="Flinn B.S."/>
            <person name="Jenkins J."/>
            <person name="Shu S."/>
            <person name="Flowers D."/>
            <person name="Luo F."/>
            <person name="Wang Y."/>
            <person name="Xia P."/>
            <person name="Barry K."/>
            <person name="Daum C."/>
            <person name="Lipzen A."/>
            <person name="Yoshinaga Y."/>
            <person name="Schmutz J."/>
            <person name="Saski C."/>
            <person name="Vermerris W."/>
            <person name="Kresovich S."/>
        </authorList>
    </citation>
    <scope>NUCLEOTIDE SEQUENCE</scope>
</reference>
<protein>
    <submittedName>
        <fullName evidence="1">Uncharacterized protein</fullName>
    </submittedName>
</protein>
<evidence type="ECO:0000313" key="2">
    <source>
        <dbReference type="Proteomes" id="UP000807115"/>
    </source>
</evidence>
<reference evidence="1" key="2">
    <citation type="submission" date="2020-10" db="EMBL/GenBank/DDBJ databases">
        <authorList>
            <person name="Cooper E.A."/>
            <person name="Brenton Z.W."/>
            <person name="Flinn B.S."/>
            <person name="Jenkins J."/>
            <person name="Shu S."/>
            <person name="Flowers D."/>
            <person name="Luo F."/>
            <person name="Wang Y."/>
            <person name="Xia P."/>
            <person name="Barry K."/>
            <person name="Daum C."/>
            <person name="Lipzen A."/>
            <person name="Yoshinaga Y."/>
            <person name="Schmutz J."/>
            <person name="Saski C."/>
            <person name="Vermerris W."/>
            <person name="Kresovich S."/>
        </authorList>
    </citation>
    <scope>NUCLEOTIDE SEQUENCE</scope>
</reference>
<dbReference type="EMBL" id="CM027680">
    <property type="protein sequence ID" value="KAG0547114.1"/>
    <property type="molecule type" value="Genomic_DNA"/>
</dbReference>